<dbReference type="Proteomes" id="UP000501421">
    <property type="component" value="Chromosome"/>
</dbReference>
<evidence type="ECO:0000313" key="4">
    <source>
        <dbReference type="Proteomes" id="UP000501421"/>
    </source>
</evidence>
<feature type="domain" description="DUF4277" evidence="2">
    <location>
        <begin position="12"/>
        <end position="110"/>
    </location>
</feature>
<gene>
    <name evidence="3" type="ORF">GsuE55_28240</name>
</gene>
<accession>A0A679G1W4</accession>
<dbReference type="InterPro" id="IPR025457">
    <property type="entry name" value="DUF4277"/>
</dbReference>
<organism evidence="3 4">
    <name type="scientific">Geobacillus subterraneus</name>
    <dbReference type="NCBI Taxonomy" id="129338"/>
    <lineage>
        <taxon>Bacteria</taxon>
        <taxon>Bacillati</taxon>
        <taxon>Bacillota</taxon>
        <taxon>Bacilli</taxon>
        <taxon>Bacillales</taxon>
        <taxon>Anoxybacillaceae</taxon>
        <taxon>Geobacillus</taxon>
    </lineage>
</organism>
<keyword evidence="4" id="KW-1185">Reference proteome</keyword>
<sequence length="190" mass="21745">MDVRIRAIYESSYLNRISTLFKDLDLPQLMDHLVPVNPQCQTRASDIVKLIILDILSGRQALVHWEQWAHDIDWPKRIRPGLEPSWFNDDAIARHLDRLYEANLHQVLSSCLVQIDKKEGLSLLALAISRVFPRRASVHHPGTPIQGRRRPETDPPDRSGDLSVVPVCERRPTGVDGWAHPTRVRETAHP</sequence>
<reference evidence="4" key="1">
    <citation type="journal article" date="2020" name="Microbiol. Resour. Announc.">
        <title>Complete Genome Sequence of Geobacillus sp. Strain E55-1, Isolated from Mine Geyser in Japan.</title>
        <authorList>
            <person name="Miyazaki K."/>
            <person name="Hase E."/>
            <person name="Tokito N."/>
        </authorList>
    </citation>
    <scope>NUCLEOTIDE SEQUENCE [LARGE SCALE GENOMIC DNA]</scope>
    <source>
        <strain evidence="4">E55-1</strain>
    </source>
</reference>
<evidence type="ECO:0000259" key="2">
    <source>
        <dbReference type="Pfam" id="PF14104"/>
    </source>
</evidence>
<protein>
    <recommendedName>
        <fullName evidence="2">DUF4277 domain-containing protein</fullName>
    </recommendedName>
</protein>
<evidence type="ECO:0000313" key="3">
    <source>
        <dbReference type="EMBL" id="BBW97991.1"/>
    </source>
</evidence>
<name>A0A679G1W4_9BACL</name>
<evidence type="ECO:0000256" key="1">
    <source>
        <dbReference type="SAM" id="MobiDB-lite"/>
    </source>
</evidence>
<proteinExistence type="predicted"/>
<dbReference type="Pfam" id="PF14104">
    <property type="entry name" value="DUF4277"/>
    <property type="match status" value="1"/>
</dbReference>
<feature type="compositionally biased region" description="Basic and acidic residues" evidence="1">
    <location>
        <begin position="149"/>
        <end position="160"/>
    </location>
</feature>
<dbReference type="AlphaFoldDB" id="A0A679G1W4"/>
<feature type="region of interest" description="Disordered" evidence="1">
    <location>
        <begin position="138"/>
        <end position="190"/>
    </location>
</feature>
<dbReference type="EMBL" id="AP022557">
    <property type="protein sequence ID" value="BBW97991.1"/>
    <property type="molecule type" value="Genomic_DNA"/>
</dbReference>